<protein>
    <submittedName>
        <fullName evidence="2">Addiction module toxin, RelE/StbE family</fullName>
    </submittedName>
</protein>
<dbReference type="InterPro" id="IPR007712">
    <property type="entry name" value="RelE/ParE_toxin"/>
</dbReference>
<organism evidence="2 3">
    <name type="scientific">Solimicrobium silvestre</name>
    <dbReference type="NCBI Taxonomy" id="2099400"/>
    <lineage>
        <taxon>Bacteria</taxon>
        <taxon>Pseudomonadati</taxon>
        <taxon>Pseudomonadota</taxon>
        <taxon>Betaproteobacteria</taxon>
        <taxon>Burkholderiales</taxon>
        <taxon>Oxalobacteraceae</taxon>
        <taxon>Solimicrobium</taxon>
    </lineage>
</organism>
<accession>A0A2S9H523</accession>
<evidence type="ECO:0000313" key="3">
    <source>
        <dbReference type="Proteomes" id="UP000237839"/>
    </source>
</evidence>
<gene>
    <name evidence="2" type="ORF">S2091_0236</name>
</gene>
<dbReference type="EMBL" id="PUGF01000001">
    <property type="protein sequence ID" value="PRC95041.1"/>
    <property type="molecule type" value="Genomic_DNA"/>
</dbReference>
<dbReference type="InterPro" id="IPR035093">
    <property type="entry name" value="RelE/ParE_toxin_dom_sf"/>
</dbReference>
<keyword evidence="3" id="KW-1185">Reference proteome</keyword>
<dbReference type="Proteomes" id="UP000237839">
    <property type="component" value="Unassembled WGS sequence"/>
</dbReference>
<dbReference type="AlphaFoldDB" id="A0A2S9H523"/>
<dbReference type="Pfam" id="PF05016">
    <property type="entry name" value="ParE_toxin"/>
    <property type="match status" value="1"/>
</dbReference>
<evidence type="ECO:0000313" key="2">
    <source>
        <dbReference type="EMBL" id="PRC95041.1"/>
    </source>
</evidence>
<evidence type="ECO:0000256" key="1">
    <source>
        <dbReference type="ARBA" id="ARBA00022649"/>
    </source>
</evidence>
<name>A0A2S9H523_9BURK</name>
<dbReference type="NCBIfam" id="TIGR02385">
    <property type="entry name" value="RelE_StbE"/>
    <property type="match status" value="1"/>
</dbReference>
<proteinExistence type="predicted"/>
<sequence length="60" mass="6782">MGDMLIQKAAQLDQHPTLGRVGRVKGTRELVVHPNCILIYRIVGKIAEVLRVKHVAQQWP</sequence>
<keyword evidence="1" id="KW-1277">Toxin-antitoxin system</keyword>
<reference evidence="2 3" key="1">
    <citation type="submission" date="2018-02" db="EMBL/GenBank/DDBJ databases">
        <title>Solimicrobium silvestre gen. nov., sp. nov., isolated from alpine forest soil.</title>
        <authorList>
            <person name="Margesin R."/>
            <person name="Albuquerque L."/>
            <person name="Zhang D.-C."/>
            <person name="Froufe H.J.C."/>
            <person name="Severino R."/>
            <person name="Roxo I."/>
            <person name="Egas C."/>
            <person name="Da Costa M.S."/>
        </authorList>
    </citation>
    <scope>NUCLEOTIDE SEQUENCE [LARGE SCALE GENOMIC DNA]</scope>
    <source>
        <strain evidence="2 3">S20-91</strain>
    </source>
</reference>
<comment type="caution">
    <text evidence="2">The sequence shown here is derived from an EMBL/GenBank/DDBJ whole genome shotgun (WGS) entry which is preliminary data.</text>
</comment>
<dbReference type="Gene3D" id="3.30.2310.20">
    <property type="entry name" value="RelE-like"/>
    <property type="match status" value="1"/>
</dbReference>